<sequence>RRKRTQERTLELSQGLVWYFGDTPMPSTTKQDKPPPPTRAKKIRVKHVWNRNEPGTSCDPDSSPVDNSSSEAKITVTASPPQKNPPDMIEEKPKVFKEEPPAIDWSEKCIEWVSEITAAGVSSPQTPPRSAPVSRPSSGRSRDWASSGVTPLLGRTGVYPDVSFANELWYKKGYKHLKARRASDPTRAPNPSRAPFDHLLLCPTASSRARQVSAPPSTVHTADSVAGRRDVSQPDTAAYRRRSLSSNKFAIPPDRFKGTRTVTSEELKQIVERLSTCDPTRVPDSTRSKIAQPPGRAPVSVLGGKMQGNVPGRVRSKSSWHGVRAAIGI</sequence>
<feature type="compositionally biased region" description="Basic and acidic residues" evidence="1">
    <location>
        <begin position="89"/>
        <end position="101"/>
    </location>
</feature>
<organism evidence="2 3">
    <name type="scientific">Batillaria attramentaria</name>
    <dbReference type="NCBI Taxonomy" id="370345"/>
    <lineage>
        <taxon>Eukaryota</taxon>
        <taxon>Metazoa</taxon>
        <taxon>Spiralia</taxon>
        <taxon>Lophotrochozoa</taxon>
        <taxon>Mollusca</taxon>
        <taxon>Gastropoda</taxon>
        <taxon>Caenogastropoda</taxon>
        <taxon>Sorbeoconcha</taxon>
        <taxon>Cerithioidea</taxon>
        <taxon>Batillariidae</taxon>
        <taxon>Batillaria</taxon>
    </lineage>
</organism>
<accession>A0ABD0J2Q3</accession>
<keyword evidence="3" id="KW-1185">Reference proteome</keyword>
<feature type="region of interest" description="Disordered" evidence="1">
    <location>
        <begin position="208"/>
        <end position="236"/>
    </location>
</feature>
<reference evidence="2 3" key="1">
    <citation type="journal article" date="2023" name="Sci. Data">
        <title>Genome assembly of the Korean intertidal mud-creeper Batillaria attramentaria.</title>
        <authorList>
            <person name="Patra A.K."/>
            <person name="Ho P.T."/>
            <person name="Jun S."/>
            <person name="Lee S.J."/>
            <person name="Kim Y."/>
            <person name="Won Y.J."/>
        </authorList>
    </citation>
    <scope>NUCLEOTIDE SEQUENCE [LARGE SCALE GENOMIC DNA]</scope>
    <source>
        <strain evidence="2">Wonlab-2016</strain>
    </source>
</reference>
<protein>
    <submittedName>
        <fullName evidence="2">Uncharacterized protein</fullName>
    </submittedName>
</protein>
<dbReference type="EMBL" id="JACVVK020000725">
    <property type="protein sequence ID" value="KAK7451831.1"/>
    <property type="molecule type" value="Genomic_DNA"/>
</dbReference>
<feature type="non-terminal residue" evidence="2">
    <location>
        <position position="1"/>
    </location>
</feature>
<feature type="region of interest" description="Disordered" evidence="1">
    <location>
        <begin position="19"/>
        <end position="101"/>
    </location>
</feature>
<feature type="compositionally biased region" description="Low complexity" evidence="1">
    <location>
        <begin position="57"/>
        <end position="70"/>
    </location>
</feature>
<evidence type="ECO:0000256" key="1">
    <source>
        <dbReference type="SAM" id="MobiDB-lite"/>
    </source>
</evidence>
<name>A0ABD0J2Q3_9CAEN</name>
<dbReference type="AlphaFoldDB" id="A0ABD0J2Q3"/>
<evidence type="ECO:0000313" key="2">
    <source>
        <dbReference type="EMBL" id="KAK7451831.1"/>
    </source>
</evidence>
<feature type="region of interest" description="Disordered" evidence="1">
    <location>
        <begin position="119"/>
        <end position="153"/>
    </location>
</feature>
<evidence type="ECO:0000313" key="3">
    <source>
        <dbReference type="Proteomes" id="UP001519460"/>
    </source>
</evidence>
<comment type="caution">
    <text evidence="2">The sequence shown here is derived from an EMBL/GenBank/DDBJ whole genome shotgun (WGS) entry which is preliminary data.</text>
</comment>
<gene>
    <name evidence="2" type="ORF">BaRGS_00039804</name>
</gene>
<dbReference type="Proteomes" id="UP001519460">
    <property type="component" value="Unassembled WGS sequence"/>
</dbReference>
<feature type="region of interest" description="Disordered" evidence="1">
    <location>
        <begin position="278"/>
        <end position="300"/>
    </location>
</feature>
<proteinExistence type="predicted"/>
<feature type="compositionally biased region" description="Basic residues" evidence="1">
    <location>
        <begin position="39"/>
        <end position="49"/>
    </location>
</feature>
<feature type="compositionally biased region" description="Polar residues" evidence="1">
    <location>
        <begin position="208"/>
        <end position="221"/>
    </location>
</feature>